<dbReference type="EMBL" id="JAUEDK010000076">
    <property type="protein sequence ID" value="MDN0077594.1"/>
    <property type="molecule type" value="Genomic_DNA"/>
</dbReference>
<dbReference type="RefSeq" id="WP_289832222.1">
    <property type="nucleotide sequence ID" value="NZ_JAUEDK010000076.1"/>
</dbReference>
<sequence length="148" mass="15910">MPSPNCSSSAGGCQRSWSAPVRAALEACLRLYAGNTRIFDWKGLTQFRLKFAHQPIYPAWIDAFLNAANFESLRQSASQLQVAITRPAKALGLAGSIATGMLAYIVDKQIWHSIHPPACHASLGYVRTSARCSIVRTPGGQSPPAPST</sequence>
<protein>
    <submittedName>
        <fullName evidence="1">Uncharacterized protein</fullName>
    </submittedName>
</protein>
<dbReference type="Proteomes" id="UP001168540">
    <property type="component" value="Unassembled WGS sequence"/>
</dbReference>
<proteinExistence type="predicted"/>
<evidence type="ECO:0000313" key="1">
    <source>
        <dbReference type="EMBL" id="MDN0077594.1"/>
    </source>
</evidence>
<keyword evidence="2" id="KW-1185">Reference proteome</keyword>
<comment type="caution">
    <text evidence="1">The sequence shown here is derived from an EMBL/GenBank/DDBJ whole genome shotgun (WGS) entry which is preliminary data.</text>
</comment>
<name>A0ABT7XUY7_9NEIS</name>
<gene>
    <name evidence="1" type="ORF">QU481_22495</name>
</gene>
<organism evidence="1 2">
    <name type="scientific">Crenobacter oryzisoli</name>
    <dbReference type="NCBI Taxonomy" id="3056844"/>
    <lineage>
        <taxon>Bacteria</taxon>
        <taxon>Pseudomonadati</taxon>
        <taxon>Pseudomonadota</taxon>
        <taxon>Betaproteobacteria</taxon>
        <taxon>Neisseriales</taxon>
        <taxon>Neisseriaceae</taxon>
        <taxon>Crenobacter</taxon>
    </lineage>
</organism>
<reference evidence="1" key="1">
    <citation type="submission" date="2023-06" db="EMBL/GenBank/DDBJ databases">
        <authorList>
            <person name="Zhang S."/>
        </authorList>
    </citation>
    <scope>NUCLEOTIDE SEQUENCE</scope>
    <source>
        <strain evidence="1">SG2303</strain>
    </source>
</reference>
<accession>A0ABT7XUY7</accession>
<evidence type="ECO:0000313" key="2">
    <source>
        <dbReference type="Proteomes" id="UP001168540"/>
    </source>
</evidence>